<sequence length="47" mass="5643">MLYLKKCRGLHAASRPKRGMGLYLRRFSTYRNPTLEWHVDGRFFGRV</sequence>
<proteinExistence type="predicted"/>
<organism evidence="1">
    <name type="scientific">uncultured Truepera sp</name>
    <dbReference type="NCBI Taxonomy" id="543023"/>
    <lineage>
        <taxon>Bacteria</taxon>
        <taxon>Thermotogati</taxon>
        <taxon>Deinococcota</taxon>
        <taxon>Deinococci</taxon>
        <taxon>Trueperales</taxon>
        <taxon>Trueperaceae</taxon>
        <taxon>Truepera</taxon>
        <taxon>environmental samples</taxon>
    </lineage>
</organism>
<reference evidence="1" key="1">
    <citation type="submission" date="2020-02" db="EMBL/GenBank/DDBJ databases">
        <authorList>
            <person name="Meier V. D."/>
        </authorList>
    </citation>
    <scope>NUCLEOTIDE SEQUENCE</scope>
    <source>
        <strain evidence="1">AVDCRST_MAG86</strain>
    </source>
</reference>
<gene>
    <name evidence="1" type="ORF">AVDCRST_MAG86-824</name>
</gene>
<evidence type="ECO:0000313" key="1">
    <source>
        <dbReference type="EMBL" id="CAA9561731.1"/>
    </source>
</evidence>
<name>A0A6J4UY49_9DEIN</name>
<dbReference type="AlphaFoldDB" id="A0A6J4UY49"/>
<accession>A0A6J4UY49</accession>
<dbReference type="EMBL" id="CADCWP010000046">
    <property type="protein sequence ID" value="CAA9561731.1"/>
    <property type="molecule type" value="Genomic_DNA"/>
</dbReference>
<protein>
    <submittedName>
        <fullName evidence="1">Uncharacterized protein</fullName>
    </submittedName>
</protein>